<evidence type="ECO:0000256" key="1">
    <source>
        <dbReference type="SAM" id="MobiDB-lite"/>
    </source>
</evidence>
<dbReference type="Proteomes" id="UP000777482">
    <property type="component" value="Unassembled WGS sequence"/>
</dbReference>
<feature type="compositionally biased region" description="Low complexity" evidence="1">
    <location>
        <begin position="87"/>
        <end position="96"/>
    </location>
</feature>
<keyword evidence="3" id="KW-1185">Reference proteome</keyword>
<evidence type="ECO:0000313" key="3">
    <source>
        <dbReference type="Proteomes" id="UP000777482"/>
    </source>
</evidence>
<dbReference type="AlphaFoldDB" id="A0A9P6VVE9"/>
<comment type="caution">
    <text evidence="2">The sequence shown here is derived from an EMBL/GenBank/DDBJ whole genome shotgun (WGS) entry which is preliminary data.</text>
</comment>
<evidence type="ECO:0000313" key="2">
    <source>
        <dbReference type="EMBL" id="KAG0654854.1"/>
    </source>
</evidence>
<keyword evidence="2" id="KW-0687">Ribonucleoprotein</keyword>
<feature type="region of interest" description="Disordered" evidence="1">
    <location>
        <begin position="1"/>
        <end position="136"/>
    </location>
</feature>
<dbReference type="GO" id="GO:1990904">
    <property type="term" value="C:ribonucleoprotein complex"/>
    <property type="evidence" value="ECO:0007669"/>
    <property type="project" value="UniProtKB-KW"/>
</dbReference>
<protein>
    <submittedName>
        <fullName evidence="2">Heteroproteinous nuclear ribonucleoprotein</fullName>
    </submittedName>
</protein>
<accession>A0A9P6VVE9</accession>
<proteinExistence type="predicted"/>
<feature type="region of interest" description="Disordered" evidence="1">
    <location>
        <begin position="183"/>
        <end position="203"/>
    </location>
</feature>
<name>A0A9P6VVE9_RHOMI</name>
<dbReference type="EMBL" id="PUHQ01000136">
    <property type="protein sequence ID" value="KAG0654854.1"/>
    <property type="molecule type" value="Genomic_DNA"/>
</dbReference>
<reference evidence="2 3" key="1">
    <citation type="submission" date="2020-11" db="EMBL/GenBank/DDBJ databases">
        <title>Kefir isolates.</title>
        <authorList>
            <person name="Marcisauskas S."/>
            <person name="Kim Y."/>
            <person name="Blasche S."/>
        </authorList>
    </citation>
    <scope>NUCLEOTIDE SEQUENCE [LARGE SCALE GENOMIC DNA]</scope>
    <source>
        <strain evidence="2 3">KR</strain>
    </source>
</reference>
<sequence length="382" mass="39261">MKGRGRIQGRGGRADQGATPGAEEQQRATSSGGAALRKSGTGEGETREASSGDEGSVYEISGDDDGSQYDDGLQDKRETTAKKAPSKTKACSTAPKSQKRAKAASGAAKAPKDRVASKTASKTKSMRNVEPDGGNAATSTSLLISFAYLELAKVMAEKTEAFQNAMLSLLTLMAQKLLSWPRRRGSCKPTSRPRAQRDGFDKRTLDGKGGFVVHGTASVSLFEQQANVGFGPGVGQGGGGYPGNGEYGGAGGYPGGQECGSGGGYPSGQEYGGGVGAYGGGGGGVYACMELPDPTGLGMLFDPPQGQMQAGLSLLPQHCDQGFGSSAPALDFCMPRGGGQACSGKLQLSPGQIRLKAVLVRTAPDQEDLLTQDEERLSTIWA</sequence>
<gene>
    <name evidence="2" type="primary">HNRNPA2B1</name>
    <name evidence="2" type="ORF">C6P46_001354</name>
</gene>
<organism evidence="2 3">
    <name type="scientific">Rhodotorula mucilaginosa</name>
    <name type="common">Yeast</name>
    <name type="synonym">Rhodotorula rubra</name>
    <dbReference type="NCBI Taxonomy" id="5537"/>
    <lineage>
        <taxon>Eukaryota</taxon>
        <taxon>Fungi</taxon>
        <taxon>Dikarya</taxon>
        <taxon>Basidiomycota</taxon>
        <taxon>Pucciniomycotina</taxon>
        <taxon>Microbotryomycetes</taxon>
        <taxon>Sporidiobolales</taxon>
        <taxon>Sporidiobolaceae</taxon>
        <taxon>Rhodotorula</taxon>
    </lineage>
</organism>